<dbReference type="PANTHER" id="PTHR11986:SF18">
    <property type="entry name" value="ORNITHINE AMINOTRANSFERASE, MITOCHONDRIAL"/>
    <property type="match status" value="1"/>
</dbReference>
<dbReference type="GO" id="GO:0010121">
    <property type="term" value="P:L-arginine catabolic process to proline via ornithine"/>
    <property type="evidence" value="ECO:0007669"/>
    <property type="project" value="TreeGrafter"/>
</dbReference>
<accession>A0A438N406</accession>
<comment type="pathway">
    <text evidence="5">Amino-acid biosynthesis; L-proline biosynthesis; L-glutamate 5-semialdehyde from L-ornithine: step 1/1.</text>
</comment>
<dbReference type="InterPro" id="IPR005814">
    <property type="entry name" value="Aminotrans_3"/>
</dbReference>
<comment type="catalytic activity">
    <reaction evidence="5">
        <text>a 2-oxocarboxylate + L-ornithine = L-glutamate 5-semialdehyde + an L-alpha-amino acid</text>
        <dbReference type="Rhea" id="RHEA:13877"/>
        <dbReference type="ChEBI" id="CHEBI:35179"/>
        <dbReference type="ChEBI" id="CHEBI:46911"/>
        <dbReference type="ChEBI" id="CHEBI:58066"/>
        <dbReference type="ChEBI" id="CHEBI:59869"/>
        <dbReference type="EC" id="2.6.1.13"/>
    </reaction>
</comment>
<dbReference type="PROSITE" id="PS00600">
    <property type="entry name" value="AA_TRANSFER_CLASS_3"/>
    <property type="match status" value="1"/>
</dbReference>
<reference evidence="6 7" key="1">
    <citation type="submission" date="2017-03" db="EMBL/GenBank/DDBJ databases">
        <title>Genomes of endolithic fungi from Antarctica.</title>
        <authorList>
            <person name="Coleine C."/>
            <person name="Masonjones S."/>
            <person name="Stajich J.E."/>
        </authorList>
    </citation>
    <scope>NUCLEOTIDE SEQUENCE [LARGE SCALE GENOMIC DNA]</scope>
    <source>
        <strain evidence="6 7">CCFEE 6314</strain>
    </source>
</reference>
<dbReference type="Gene3D" id="3.40.640.10">
    <property type="entry name" value="Type I PLP-dependent aspartate aminotransferase-like (Major domain)"/>
    <property type="match status" value="2"/>
</dbReference>
<organism evidence="6 7">
    <name type="scientific">Exophiala mesophila</name>
    <name type="common">Black yeast-like fungus</name>
    <dbReference type="NCBI Taxonomy" id="212818"/>
    <lineage>
        <taxon>Eukaryota</taxon>
        <taxon>Fungi</taxon>
        <taxon>Dikarya</taxon>
        <taxon>Ascomycota</taxon>
        <taxon>Pezizomycotina</taxon>
        <taxon>Eurotiomycetes</taxon>
        <taxon>Chaetothyriomycetidae</taxon>
        <taxon>Chaetothyriales</taxon>
        <taxon>Herpotrichiellaceae</taxon>
        <taxon>Exophiala</taxon>
    </lineage>
</organism>
<comment type="cofactor">
    <cofactor evidence="1 5">
        <name>pyridoxal 5'-phosphate</name>
        <dbReference type="ChEBI" id="CHEBI:597326"/>
    </cofactor>
</comment>
<dbReference type="InterPro" id="IPR049704">
    <property type="entry name" value="Aminotrans_3_PPA_site"/>
</dbReference>
<keyword evidence="5" id="KW-0808">Transferase</keyword>
<evidence type="ECO:0000313" key="7">
    <source>
        <dbReference type="Proteomes" id="UP000288859"/>
    </source>
</evidence>
<keyword evidence="5" id="KW-0032">Aminotransferase</keyword>
<evidence type="ECO:0000256" key="5">
    <source>
        <dbReference type="RuleBase" id="RU365036"/>
    </source>
</evidence>
<dbReference type="InterPro" id="IPR015424">
    <property type="entry name" value="PyrdxlP-dep_Trfase"/>
</dbReference>
<comment type="similarity">
    <text evidence="2 4">Belongs to the class-III pyridoxal-phosphate-dependent aminotransferase family.</text>
</comment>
<sequence length="306" mass="32475">MTSRIYSNNQVPTYAKLVHDTFGYDKVIIMNSGAEAVESALKLARHFGPLLSGIGPRTPSGDRIRYGIIEDLERAFADFGDRIAAFIIEPIQGSGSIVPADRYYFKAVSRLCKAYNVLFIADEVLSGCGRTGSLLAMDQLDTRADIVVMGKGMGGGVYPVSLVVADSEGMGVMDVGSHGSTFGGNPLACAVSTAAIRVLLDEKLPDRAKYMGAQLKDGLEALHSPAIKAVGGRGLFVAVELDAEQLSGANAFDVALIVKQKGLLLYPSSLYSLRLLPPLVISEAEMSSAIDKIGAALKELCNDGRK</sequence>
<dbReference type="InterPro" id="IPR015421">
    <property type="entry name" value="PyrdxlP-dep_Trfase_major"/>
</dbReference>
<gene>
    <name evidence="6" type="ORF">B0A52_05919</name>
</gene>
<dbReference type="UniPathway" id="UPA00098">
    <property type="reaction ID" value="UER00358"/>
</dbReference>
<name>A0A438N406_EXOME</name>
<dbReference type="GO" id="GO:0030170">
    <property type="term" value="F:pyridoxal phosphate binding"/>
    <property type="evidence" value="ECO:0007669"/>
    <property type="project" value="InterPro"/>
</dbReference>
<evidence type="ECO:0000256" key="1">
    <source>
        <dbReference type="ARBA" id="ARBA00001933"/>
    </source>
</evidence>
<dbReference type="GO" id="GO:0042802">
    <property type="term" value="F:identical protein binding"/>
    <property type="evidence" value="ECO:0007669"/>
    <property type="project" value="TreeGrafter"/>
</dbReference>
<dbReference type="GO" id="GO:0005737">
    <property type="term" value="C:cytoplasm"/>
    <property type="evidence" value="ECO:0007669"/>
    <property type="project" value="TreeGrafter"/>
</dbReference>
<dbReference type="VEuPathDB" id="FungiDB:PV10_02977"/>
<protein>
    <recommendedName>
        <fullName evidence="5">Ornithine aminotransferase</fullName>
        <ecNumber evidence="5">2.6.1.13</ecNumber>
    </recommendedName>
</protein>
<dbReference type="GO" id="GO:0004587">
    <property type="term" value="F:ornithine aminotransferase activity"/>
    <property type="evidence" value="ECO:0007669"/>
    <property type="project" value="UniProtKB-EC"/>
</dbReference>
<dbReference type="GO" id="GO:0019544">
    <property type="term" value="P:L-arginine catabolic process to L-glutamate"/>
    <property type="evidence" value="ECO:0007669"/>
    <property type="project" value="TreeGrafter"/>
</dbReference>
<dbReference type="GO" id="GO:0055129">
    <property type="term" value="P:L-proline biosynthetic process"/>
    <property type="evidence" value="ECO:0007669"/>
    <property type="project" value="UniProtKB-UniPathway"/>
</dbReference>
<evidence type="ECO:0000256" key="3">
    <source>
        <dbReference type="ARBA" id="ARBA00022898"/>
    </source>
</evidence>
<dbReference type="PANTHER" id="PTHR11986">
    <property type="entry name" value="AMINOTRANSFERASE CLASS III"/>
    <property type="match status" value="1"/>
</dbReference>
<dbReference type="InterPro" id="IPR050103">
    <property type="entry name" value="Class-III_PLP-dep_AT"/>
</dbReference>
<dbReference type="Proteomes" id="UP000288859">
    <property type="component" value="Unassembled WGS sequence"/>
</dbReference>
<comment type="caution">
    <text evidence="6">The sequence shown here is derived from an EMBL/GenBank/DDBJ whole genome shotgun (WGS) entry which is preliminary data.</text>
</comment>
<dbReference type="OrthoDB" id="10261433at2759"/>
<dbReference type="EMBL" id="NAJM01000023">
    <property type="protein sequence ID" value="RVX70420.1"/>
    <property type="molecule type" value="Genomic_DNA"/>
</dbReference>
<dbReference type="InterPro" id="IPR015422">
    <property type="entry name" value="PyrdxlP-dep_Trfase_small"/>
</dbReference>
<dbReference type="Gene3D" id="3.90.1150.10">
    <property type="entry name" value="Aspartate Aminotransferase, domain 1"/>
    <property type="match status" value="1"/>
</dbReference>
<keyword evidence="3 4" id="KW-0663">Pyridoxal phosphate</keyword>
<dbReference type="EC" id="2.6.1.13" evidence="5"/>
<proteinExistence type="inferred from homology"/>
<evidence type="ECO:0000256" key="2">
    <source>
        <dbReference type="ARBA" id="ARBA00008954"/>
    </source>
</evidence>
<dbReference type="AlphaFoldDB" id="A0A438N406"/>
<evidence type="ECO:0000256" key="4">
    <source>
        <dbReference type="RuleBase" id="RU003560"/>
    </source>
</evidence>
<dbReference type="Pfam" id="PF00202">
    <property type="entry name" value="Aminotran_3"/>
    <property type="match status" value="1"/>
</dbReference>
<dbReference type="SUPFAM" id="SSF53383">
    <property type="entry name" value="PLP-dependent transferases"/>
    <property type="match status" value="1"/>
</dbReference>
<evidence type="ECO:0000313" key="6">
    <source>
        <dbReference type="EMBL" id="RVX70420.1"/>
    </source>
</evidence>